<dbReference type="RefSeq" id="WP_119760013.1">
    <property type="nucleotide sequence ID" value="NZ_QYUM01000002.1"/>
</dbReference>
<protein>
    <recommendedName>
        <fullName evidence="4">Glycosyltransferase RgtA/B/C/D-like domain-containing protein</fullName>
    </recommendedName>
</protein>
<name>A0A418WQX9_9SPHN</name>
<feature type="transmembrane region" description="Helical" evidence="1">
    <location>
        <begin position="377"/>
        <end position="397"/>
    </location>
</feature>
<comment type="caution">
    <text evidence="2">The sequence shown here is derived from an EMBL/GenBank/DDBJ whole genome shotgun (WGS) entry which is preliminary data.</text>
</comment>
<evidence type="ECO:0000256" key="1">
    <source>
        <dbReference type="SAM" id="Phobius"/>
    </source>
</evidence>
<proteinExistence type="predicted"/>
<dbReference type="Proteomes" id="UP000286100">
    <property type="component" value="Unassembled WGS sequence"/>
</dbReference>
<dbReference type="OrthoDB" id="7463529at2"/>
<dbReference type="EMBL" id="QYUM01000002">
    <property type="protein sequence ID" value="RJF93653.1"/>
    <property type="molecule type" value="Genomic_DNA"/>
</dbReference>
<keyword evidence="1" id="KW-0812">Transmembrane</keyword>
<evidence type="ECO:0000313" key="2">
    <source>
        <dbReference type="EMBL" id="RJF93653.1"/>
    </source>
</evidence>
<feature type="transmembrane region" description="Helical" evidence="1">
    <location>
        <begin position="351"/>
        <end position="370"/>
    </location>
</feature>
<feature type="transmembrane region" description="Helical" evidence="1">
    <location>
        <begin position="226"/>
        <end position="246"/>
    </location>
</feature>
<organism evidence="2 3">
    <name type="scientific">Sphingomonas cavernae</name>
    <dbReference type="NCBI Taxonomy" id="2320861"/>
    <lineage>
        <taxon>Bacteria</taxon>
        <taxon>Pseudomonadati</taxon>
        <taxon>Pseudomonadota</taxon>
        <taxon>Alphaproteobacteria</taxon>
        <taxon>Sphingomonadales</taxon>
        <taxon>Sphingomonadaceae</taxon>
        <taxon>Sphingomonas</taxon>
    </lineage>
</organism>
<sequence>MISGFSHAGDAPHISAPRARRAEQASAVAGYALIALLLMAVFGRIMSYPLQHDEQIHIAAGAMVADYSLYRELGYNHLPNLALFLSGLFKLTGGENYLLVGRFAVFGWWIVACGAIALIARRATGSRLLSIFAIIMLVSNTLFLGQPGLLVTNSFAPMSLALLGTYFFLSGLDAPAPRPSRIAAAGLCIALAIGFRVSYVFLVPPFVAAALFVPARLPFVSRARSVMLPFALAGVIGMLPTLVYFVSDPQSLFAHTVSYFTGPHQSYWQTLDVPKVMSLAGKVQLAEQIWFSGATLLAAVAAGITLALAGFAARGGDWSLPAMSWPIRMVLGLILFGALVSFVPTPAFAQYYAPPIIFLTVLALLGFGLLDDWRRRIAVVLLTVIAVLSLASGATRLGQGLAALASPVKWAGVQAHMTGVRIATLLERAPARAFPGKAESPCRTRKALDSVSGALPDRKTGSHFFGKCSRARAATLSPILALEAGLSVYPELAAGPFQYRVADLIPVADRRYYRIVSPGGLGAFLAQDPPVAIITGQEGELDAAFETFARSRSYPVLEVPGDDPVRLFVQPAPRP</sequence>
<evidence type="ECO:0008006" key="4">
    <source>
        <dbReference type="Google" id="ProtNLM"/>
    </source>
</evidence>
<feature type="transmembrane region" description="Helical" evidence="1">
    <location>
        <begin position="28"/>
        <end position="46"/>
    </location>
</feature>
<reference evidence="2 3" key="1">
    <citation type="submission" date="2018-09" db="EMBL/GenBank/DDBJ databases">
        <authorList>
            <person name="Zhu H."/>
        </authorList>
    </citation>
    <scope>NUCLEOTIDE SEQUENCE [LARGE SCALE GENOMIC DNA]</scope>
    <source>
        <strain evidence="2 3">K2R01-6</strain>
    </source>
</reference>
<accession>A0A418WQX9</accession>
<gene>
    <name evidence="2" type="ORF">D3876_04950</name>
</gene>
<feature type="transmembrane region" description="Helical" evidence="1">
    <location>
        <begin position="325"/>
        <end position="345"/>
    </location>
</feature>
<dbReference type="AlphaFoldDB" id="A0A418WQX9"/>
<keyword evidence="3" id="KW-1185">Reference proteome</keyword>
<keyword evidence="1" id="KW-0472">Membrane</keyword>
<feature type="transmembrane region" description="Helical" evidence="1">
    <location>
        <begin position="97"/>
        <end position="120"/>
    </location>
</feature>
<keyword evidence="1" id="KW-1133">Transmembrane helix</keyword>
<feature type="transmembrane region" description="Helical" evidence="1">
    <location>
        <begin position="127"/>
        <end position="144"/>
    </location>
</feature>
<feature type="transmembrane region" description="Helical" evidence="1">
    <location>
        <begin position="289"/>
        <end position="313"/>
    </location>
</feature>
<evidence type="ECO:0000313" key="3">
    <source>
        <dbReference type="Proteomes" id="UP000286100"/>
    </source>
</evidence>
<feature type="transmembrane region" description="Helical" evidence="1">
    <location>
        <begin position="181"/>
        <end position="197"/>
    </location>
</feature>